<dbReference type="EMBL" id="CADEHS020000006">
    <property type="protein sequence ID" value="CAG9942433.1"/>
    <property type="molecule type" value="Genomic_DNA"/>
</dbReference>
<protein>
    <submittedName>
        <fullName evidence="1">Uncharacterized protein</fullName>
    </submittedName>
</protein>
<name>A0ACA9TNB3_BIOOC</name>
<evidence type="ECO:0000313" key="1">
    <source>
        <dbReference type="EMBL" id="CAG9942433.1"/>
    </source>
</evidence>
<comment type="caution">
    <text evidence="1">The sequence shown here is derived from an EMBL/GenBank/DDBJ whole genome shotgun (WGS) entry which is preliminary data.</text>
</comment>
<sequence length="402" mass="47737">MASTDDDPDGHGGDAFKTRETPAADAPGLLTYFHLFPQLPTELRCRIWKMAVCTEKTPKIHYYSLYNDDNGYRQSRLPELIDMYMKPGPKDWVFRPITPHPLQCKPQQYDWADDNRFLSYWNAGLRTACWESRTILMRYYGPRPRRQNPFAFVNKRPYKRRRKKKKKKKSSSTTNPGKIVTIREKKEIIHLDFSKRDIVCFRFPPDEMARCVFLKWEELLTRLPFYHLPQNSDINLAFEFDHSWNEGLGITKAGVLRNLAEASARGLVLRAFWAWKVGAIPRWTRLYLIDRAEPLPPKYQIGRNYDLRYVPSLKYHREFPCQRRESRVFIDGEDKYVESYSWDRDGQNCYNRHVESVPVAAFMRTVDRYHRPSPDDLCGREDLPFYGEIFFRVLRPVPRTED</sequence>
<gene>
    <name evidence="1" type="ORF">CRV2_00009367</name>
</gene>
<organism evidence="1 2">
    <name type="scientific">Clonostachys rosea f. rosea IK726</name>
    <dbReference type="NCBI Taxonomy" id="1349383"/>
    <lineage>
        <taxon>Eukaryota</taxon>
        <taxon>Fungi</taxon>
        <taxon>Dikarya</taxon>
        <taxon>Ascomycota</taxon>
        <taxon>Pezizomycotina</taxon>
        <taxon>Sordariomycetes</taxon>
        <taxon>Hypocreomycetidae</taxon>
        <taxon>Hypocreales</taxon>
        <taxon>Bionectriaceae</taxon>
        <taxon>Clonostachys</taxon>
    </lineage>
</organism>
<proteinExistence type="predicted"/>
<reference evidence="1" key="2">
    <citation type="submission" date="2021-10" db="EMBL/GenBank/DDBJ databases">
        <authorList>
            <person name="Piombo E."/>
        </authorList>
    </citation>
    <scope>NUCLEOTIDE SEQUENCE</scope>
</reference>
<accession>A0ACA9TNB3</accession>
<keyword evidence="2" id="KW-1185">Reference proteome</keyword>
<dbReference type="Proteomes" id="UP000836387">
    <property type="component" value="Unassembled WGS sequence"/>
</dbReference>
<reference evidence="1" key="1">
    <citation type="submission" date="2020-04" db="EMBL/GenBank/DDBJ databases">
        <authorList>
            <person name="Broberg M."/>
        </authorList>
    </citation>
    <scope>NUCLEOTIDE SEQUENCE</scope>
</reference>
<evidence type="ECO:0000313" key="2">
    <source>
        <dbReference type="Proteomes" id="UP000836387"/>
    </source>
</evidence>